<evidence type="ECO:0000313" key="11">
    <source>
        <dbReference type="EMBL" id="TQE97432.1"/>
    </source>
</evidence>
<dbReference type="InterPro" id="IPR017871">
    <property type="entry name" value="ABC_transporter-like_CS"/>
</dbReference>
<evidence type="ECO:0000259" key="10">
    <source>
        <dbReference type="PROSITE" id="PS50893"/>
    </source>
</evidence>
<dbReference type="PROSITE" id="PS00211">
    <property type="entry name" value="ABC_TRANSPORTER_1"/>
    <property type="match status" value="1"/>
</dbReference>
<dbReference type="CDD" id="cd03257">
    <property type="entry name" value="ABC_NikE_OppD_transporters"/>
    <property type="match status" value="1"/>
</dbReference>
<dbReference type="FunFam" id="3.40.50.300:FF:000016">
    <property type="entry name" value="Oligopeptide ABC transporter ATP-binding component"/>
    <property type="match status" value="1"/>
</dbReference>
<dbReference type="InterPro" id="IPR013563">
    <property type="entry name" value="Oligopep_ABC_C"/>
</dbReference>
<comment type="similarity">
    <text evidence="2">Belongs to the ABC transporter superfamily.</text>
</comment>
<keyword evidence="8" id="KW-1278">Translocase</keyword>
<keyword evidence="5" id="KW-0997">Cell inner membrane</keyword>
<evidence type="ECO:0000256" key="6">
    <source>
        <dbReference type="ARBA" id="ARBA00022741"/>
    </source>
</evidence>
<dbReference type="GO" id="GO:0005524">
    <property type="term" value="F:ATP binding"/>
    <property type="evidence" value="ECO:0007669"/>
    <property type="project" value="UniProtKB-KW"/>
</dbReference>
<evidence type="ECO:0000256" key="5">
    <source>
        <dbReference type="ARBA" id="ARBA00022519"/>
    </source>
</evidence>
<keyword evidence="12" id="KW-1185">Reference proteome</keyword>
<organism evidence="11 12">
    <name type="scientific">Litorilinea aerophila</name>
    <dbReference type="NCBI Taxonomy" id="1204385"/>
    <lineage>
        <taxon>Bacteria</taxon>
        <taxon>Bacillati</taxon>
        <taxon>Chloroflexota</taxon>
        <taxon>Caldilineae</taxon>
        <taxon>Caldilineales</taxon>
        <taxon>Caldilineaceae</taxon>
        <taxon>Litorilinea</taxon>
    </lineage>
</organism>
<gene>
    <name evidence="11" type="ORF">FKZ61_03185</name>
</gene>
<dbReference type="InterPro" id="IPR003593">
    <property type="entry name" value="AAA+_ATPase"/>
</dbReference>
<dbReference type="OrthoDB" id="9806285at2"/>
<evidence type="ECO:0000256" key="9">
    <source>
        <dbReference type="ARBA" id="ARBA00023136"/>
    </source>
</evidence>
<dbReference type="InterPro" id="IPR027417">
    <property type="entry name" value="P-loop_NTPase"/>
</dbReference>
<evidence type="ECO:0000256" key="1">
    <source>
        <dbReference type="ARBA" id="ARBA00004202"/>
    </source>
</evidence>
<dbReference type="PANTHER" id="PTHR43297">
    <property type="entry name" value="OLIGOPEPTIDE TRANSPORT ATP-BINDING PROTEIN APPD"/>
    <property type="match status" value="1"/>
</dbReference>
<keyword evidence="6" id="KW-0547">Nucleotide-binding</keyword>
<dbReference type="Pfam" id="PF08352">
    <property type="entry name" value="oligo_HPY"/>
    <property type="match status" value="1"/>
</dbReference>
<dbReference type="InParanoid" id="A0A540VL36"/>
<protein>
    <submittedName>
        <fullName evidence="11">ABC transporter ATP-binding protein</fullName>
    </submittedName>
</protein>
<dbReference type="InterPro" id="IPR003439">
    <property type="entry name" value="ABC_transporter-like_ATP-bd"/>
</dbReference>
<dbReference type="GO" id="GO:0016887">
    <property type="term" value="F:ATP hydrolysis activity"/>
    <property type="evidence" value="ECO:0007669"/>
    <property type="project" value="InterPro"/>
</dbReference>
<dbReference type="SMART" id="SM00382">
    <property type="entry name" value="AAA"/>
    <property type="match status" value="1"/>
</dbReference>
<dbReference type="Proteomes" id="UP000317371">
    <property type="component" value="Unassembled WGS sequence"/>
</dbReference>
<evidence type="ECO:0000256" key="4">
    <source>
        <dbReference type="ARBA" id="ARBA00022475"/>
    </source>
</evidence>
<dbReference type="AlphaFoldDB" id="A0A540VL36"/>
<keyword evidence="4" id="KW-1003">Cell membrane</keyword>
<feature type="domain" description="ABC transporter" evidence="10">
    <location>
        <begin position="8"/>
        <end position="269"/>
    </location>
</feature>
<keyword evidence="7 11" id="KW-0067">ATP-binding</keyword>
<comment type="subcellular location">
    <subcellularLocation>
        <location evidence="1">Cell membrane</location>
        <topology evidence="1">Peripheral membrane protein</topology>
    </subcellularLocation>
</comment>
<evidence type="ECO:0000256" key="3">
    <source>
        <dbReference type="ARBA" id="ARBA00022448"/>
    </source>
</evidence>
<evidence type="ECO:0000256" key="8">
    <source>
        <dbReference type="ARBA" id="ARBA00022967"/>
    </source>
</evidence>
<sequence length="358" mass="39645">MTNHDTLLEINDLRVYFYLDEGTVKAVDGVSFTVKRGQTLCVVGESGCGKSVTARAILNIVPRPGKIVDGEILLHRQKPDGQVEVIDLAALSPTGREIRAIRGAEISMVFQEPMTSFSPVHTIGSQIMEAILLHQDVTKEQARESAVDMLRRCGLPRPEHVVDQYPWELSGGMRQRAMIARALVCRPSLLIADEPTTALDVTTETQILALMRELQQELGMAILFITHDLGVVAEMADEVIVMYLGQVVERADVVSIFREPKHPYTQALLRSIPKIDRQRRKRLDTIEGMVPDPYNIPPGCPFHPRCTAFMPGLCDRLEPPVYDTGDGHLARCLLYAPELPAASDAVSTALPTEREPHG</sequence>
<keyword evidence="3" id="KW-0813">Transport</keyword>
<proteinExistence type="inferred from homology"/>
<accession>A0A540VL36</accession>
<dbReference type="NCBIfam" id="TIGR01727">
    <property type="entry name" value="oligo_HPY"/>
    <property type="match status" value="1"/>
</dbReference>
<evidence type="ECO:0000256" key="2">
    <source>
        <dbReference type="ARBA" id="ARBA00005417"/>
    </source>
</evidence>
<dbReference type="GO" id="GO:0005886">
    <property type="term" value="C:plasma membrane"/>
    <property type="evidence" value="ECO:0007669"/>
    <property type="project" value="UniProtKB-SubCell"/>
</dbReference>
<keyword evidence="9" id="KW-0472">Membrane</keyword>
<evidence type="ECO:0000256" key="7">
    <source>
        <dbReference type="ARBA" id="ARBA00022840"/>
    </source>
</evidence>
<dbReference type="RefSeq" id="WP_141608625.1">
    <property type="nucleotide sequence ID" value="NZ_VIGC02000003.1"/>
</dbReference>
<reference evidence="11 12" key="1">
    <citation type="submission" date="2019-06" db="EMBL/GenBank/DDBJ databases">
        <title>Genome sequence of Litorilinea aerophila BAA-2444.</title>
        <authorList>
            <person name="Maclea K.S."/>
            <person name="Maurais E.G."/>
            <person name="Iannazzi L.C."/>
        </authorList>
    </citation>
    <scope>NUCLEOTIDE SEQUENCE [LARGE SCALE GENOMIC DNA]</scope>
    <source>
        <strain evidence="11 12">ATCC BAA-2444</strain>
    </source>
</reference>
<evidence type="ECO:0000313" key="12">
    <source>
        <dbReference type="Proteomes" id="UP000317371"/>
    </source>
</evidence>
<dbReference type="EMBL" id="VIGC01000003">
    <property type="protein sequence ID" value="TQE97432.1"/>
    <property type="molecule type" value="Genomic_DNA"/>
</dbReference>
<comment type="caution">
    <text evidence="11">The sequence shown here is derived from an EMBL/GenBank/DDBJ whole genome shotgun (WGS) entry which is preliminary data.</text>
</comment>
<dbReference type="SUPFAM" id="SSF52540">
    <property type="entry name" value="P-loop containing nucleoside triphosphate hydrolases"/>
    <property type="match status" value="1"/>
</dbReference>
<dbReference type="GO" id="GO:0015833">
    <property type="term" value="P:peptide transport"/>
    <property type="evidence" value="ECO:0007669"/>
    <property type="project" value="InterPro"/>
</dbReference>
<dbReference type="InterPro" id="IPR050388">
    <property type="entry name" value="ABC_Ni/Peptide_Import"/>
</dbReference>
<dbReference type="PANTHER" id="PTHR43297:SF14">
    <property type="entry name" value="ATPASE AAA-TYPE CORE DOMAIN-CONTAINING PROTEIN"/>
    <property type="match status" value="1"/>
</dbReference>
<dbReference type="Gene3D" id="3.40.50.300">
    <property type="entry name" value="P-loop containing nucleotide triphosphate hydrolases"/>
    <property type="match status" value="1"/>
</dbReference>
<dbReference type="PROSITE" id="PS50893">
    <property type="entry name" value="ABC_TRANSPORTER_2"/>
    <property type="match status" value="1"/>
</dbReference>
<name>A0A540VL36_9CHLR</name>
<dbReference type="Pfam" id="PF00005">
    <property type="entry name" value="ABC_tran"/>
    <property type="match status" value="1"/>
</dbReference>